<dbReference type="InterPro" id="IPR050266">
    <property type="entry name" value="AB_hydrolase_sf"/>
</dbReference>
<dbReference type="GO" id="GO:0016020">
    <property type="term" value="C:membrane"/>
    <property type="evidence" value="ECO:0007669"/>
    <property type="project" value="TreeGrafter"/>
</dbReference>
<evidence type="ECO:0000256" key="2">
    <source>
        <dbReference type="ARBA" id="ARBA00022801"/>
    </source>
</evidence>
<dbReference type="InterPro" id="IPR000073">
    <property type="entry name" value="AB_hydrolase_1"/>
</dbReference>
<comment type="caution">
    <text evidence="4">The sequence shown here is derived from an EMBL/GenBank/DDBJ whole genome shotgun (WGS) entry which is preliminary data.</text>
</comment>
<gene>
    <name evidence="4" type="ORF">PV328_008573</name>
</gene>
<dbReference type="Pfam" id="PF00561">
    <property type="entry name" value="Abhydrolase_1"/>
    <property type="match status" value="1"/>
</dbReference>
<dbReference type="AlphaFoldDB" id="A0AA39KR41"/>
<evidence type="ECO:0000256" key="1">
    <source>
        <dbReference type="ARBA" id="ARBA00008645"/>
    </source>
</evidence>
<evidence type="ECO:0000313" key="5">
    <source>
        <dbReference type="Proteomes" id="UP001168990"/>
    </source>
</evidence>
<dbReference type="SUPFAM" id="SSF53474">
    <property type="entry name" value="alpha/beta-Hydrolases"/>
    <property type="match status" value="1"/>
</dbReference>
<keyword evidence="2" id="KW-0378">Hydrolase</keyword>
<protein>
    <recommendedName>
        <fullName evidence="3">AB hydrolase-1 domain-containing protein</fullName>
    </recommendedName>
</protein>
<dbReference type="PRINTS" id="PR00111">
    <property type="entry name" value="ABHYDROLASE"/>
</dbReference>
<feature type="domain" description="AB hydrolase-1" evidence="3">
    <location>
        <begin position="61"/>
        <end position="179"/>
    </location>
</feature>
<dbReference type="InterPro" id="IPR029058">
    <property type="entry name" value="AB_hydrolase_fold"/>
</dbReference>
<organism evidence="4 5">
    <name type="scientific">Microctonus aethiopoides</name>
    <dbReference type="NCBI Taxonomy" id="144406"/>
    <lineage>
        <taxon>Eukaryota</taxon>
        <taxon>Metazoa</taxon>
        <taxon>Ecdysozoa</taxon>
        <taxon>Arthropoda</taxon>
        <taxon>Hexapoda</taxon>
        <taxon>Insecta</taxon>
        <taxon>Pterygota</taxon>
        <taxon>Neoptera</taxon>
        <taxon>Endopterygota</taxon>
        <taxon>Hymenoptera</taxon>
        <taxon>Apocrita</taxon>
        <taxon>Ichneumonoidea</taxon>
        <taxon>Braconidae</taxon>
        <taxon>Euphorinae</taxon>
        <taxon>Microctonus</taxon>
    </lineage>
</organism>
<evidence type="ECO:0000313" key="4">
    <source>
        <dbReference type="EMBL" id="KAK0170770.1"/>
    </source>
</evidence>
<keyword evidence="5" id="KW-1185">Reference proteome</keyword>
<dbReference type="Gene3D" id="3.40.50.1820">
    <property type="entry name" value="alpha/beta hydrolase"/>
    <property type="match status" value="1"/>
</dbReference>
<evidence type="ECO:0000259" key="3">
    <source>
        <dbReference type="Pfam" id="PF00561"/>
    </source>
</evidence>
<proteinExistence type="inferred from homology"/>
<dbReference type="PANTHER" id="PTHR43798:SF14">
    <property type="entry name" value="SERINE HYDROLASE-LIKE PROTEIN DDB_G0286239"/>
    <property type="match status" value="1"/>
</dbReference>
<name>A0AA39KR41_9HYME</name>
<accession>A0AA39KR41</accession>
<reference evidence="4" key="1">
    <citation type="journal article" date="2023" name="bioRxiv">
        <title>Scaffold-level genome assemblies of two parasitoid biocontrol wasps reveal the parthenogenesis mechanism and an associated novel virus.</title>
        <authorList>
            <person name="Inwood S."/>
            <person name="Skelly J."/>
            <person name="Guhlin J."/>
            <person name="Harrop T."/>
            <person name="Goldson S."/>
            <person name="Dearden P."/>
        </authorList>
    </citation>
    <scope>NUCLEOTIDE SEQUENCE</scope>
    <source>
        <strain evidence="4">Irish</strain>
        <tissue evidence="4">Whole body</tissue>
    </source>
</reference>
<reference evidence="4" key="2">
    <citation type="submission" date="2023-03" db="EMBL/GenBank/DDBJ databases">
        <authorList>
            <person name="Inwood S.N."/>
            <person name="Skelly J.G."/>
            <person name="Guhlin J."/>
            <person name="Harrop T.W.R."/>
            <person name="Goldson S.G."/>
            <person name="Dearden P.K."/>
        </authorList>
    </citation>
    <scope>NUCLEOTIDE SEQUENCE</scope>
    <source>
        <strain evidence="4">Irish</strain>
        <tissue evidence="4">Whole body</tissue>
    </source>
</reference>
<dbReference type="Proteomes" id="UP001168990">
    <property type="component" value="Unassembled WGS sequence"/>
</dbReference>
<dbReference type="EMBL" id="JAQQBS010000003">
    <property type="protein sequence ID" value="KAK0170770.1"/>
    <property type="molecule type" value="Genomic_DNA"/>
</dbReference>
<comment type="similarity">
    <text evidence="1">Belongs to the AB hydrolase superfamily.</text>
</comment>
<dbReference type="GO" id="GO:0016787">
    <property type="term" value="F:hydrolase activity"/>
    <property type="evidence" value="ECO:0007669"/>
    <property type="project" value="UniProtKB-KW"/>
</dbReference>
<dbReference type="PANTHER" id="PTHR43798">
    <property type="entry name" value="MONOACYLGLYCEROL LIPASE"/>
    <property type="match status" value="1"/>
</dbReference>
<sequence length="328" mass="38060">MLTIICNKLLRGIKPSGLKYLQHGIHSNTSINLNREYKEVEIKVPWGKITGKHWGPTNIQPFIAVHGWQDNAASFDPLMNYISEDNSILAIDLPGHGKSSWIPNGLMYDFLIYTQTIDRIRRHYDMDKIAIIGHSMGGMISFNYACNFPQNMKFVAALDYYKCPSWSANKYQRRLLKEWEQFFKLEKNLTASPRYEEVDIVKKSIEATGNSLNESTCRILYSRGTTKYPDGTISFTRDPRVKYFTISNIFAHEYLKESAANINFPYRILKGENCDFNEPEESYFDVMKVIEKHSEDFEYHVVPGTHHFHMDNPEAVAKILNPFVAKYR</sequence>